<accession>A0A6J4URD4</accession>
<proteinExistence type="predicted"/>
<protein>
    <submittedName>
        <fullName evidence="1">Amine oxidase</fullName>
    </submittedName>
</protein>
<dbReference type="AlphaFoldDB" id="A0A6J4URD4"/>
<sequence length="69" mass="7614">LFRERAAQPIVPLRYSERIPDHRTGMPGLYLANTSQIYPEDRGTNYSVRLGNRIAALVLGDLTGATGGR</sequence>
<reference evidence="1" key="1">
    <citation type="submission" date="2020-02" db="EMBL/GenBank/DDBJ databases">
        <authorList>
            <person name="Meier V. D."/>
        </authorList>
    </citation>
    <scope>NUCLEOTIDE SEQUENCE</scope>
    <source>
        <strain evidence="1">AVDCRST_MAG59</strain>
    </source>
</reference>
<dbReference type="EMBL" id="CADCWF010000137">
    <property type="protein sequence ID" value="CAA9555948.1"/>
    <property type="molecule type" value="Genomic_DNA"/>
</dbReference>
<feature type="non-terminal residue" evidence="1">
    <location>
        <position position="1"/>
    </location>
</feature>
<organism evidence="1">
    <name type="scientific">uncultured Thermomicrobiales bacterium</name>
    <dbReference type="NCBI Taxonomy" id="1645740"/>
    <lineage>
        <taxon>Bacteria</taxon>
        <taxon>Pseudomonadati</taxon>
        <taxon>Thermomicrobiota</taxon>
        <taxon>Thermomicrobia</taxon>
        <taxon>Thermomicrobiales</taxon>
        <taxon>environmental samples</taxon>
    </lineage>
</organism>
<gene>
    <name evidence="1" type="ORF">AVDCRST_MAG59-2154</name>
</gene>
<name>A0A6J4URD4_9BACT</name>
<evidence type="ECO:0000313" key="1">
    <source>
        <dbReference type="EMBL" id="CAA9555948.1"/>
    </source>
</evidence>